<evidence type="ECO:0000259" key="1">
    <source>
        <dbReference type="PROSITE" id="PS51832"/>
    </source>
</evidence>
<dbReference type="InterPro" id="IPR003607">
    <property type="entry name" value="HD/PDEase_dom"/>
</dbReference>
<name>A0A154BSC2_ANASB</name>
<organism evidence="2 3">
    <name type="scientific">Anaerosporomusa subterranea</name>
    <dbReference type="NCBI Taxonomy" id="1794912"/>
    <lineage>
        <taxon>Bacteria</taxon>
        <taxon>Bacillati</taxon>
        <taxon>Bacillota</taxon>
        <taxon>Negativicutes</taxon>
        <taxon>Acetonemataceae</taxon>
        <taxon>Anaerosporomusa</taxon>
    </lineage>
</organism>
<dbReference type="SMART" id="SM00471">
    <property type="entry name" value="HDc"/>
    <property type="match status" value="1"/>
</dbReference>
<dbReference type="PANTHER" id="PTHR43155:SF2">
    <property type="entry name" value="CYCLIC DI-GMP PHOSPHODIESTERASE PA4108"/>
    <property type="match status" value="1"/>
</dbReference>
<dbReference type="Gene3D" id="1.10.3210.10">
    <property type="entry name" value="Hypothetical protein af1432"/>
    <property type="match status" value="1"/>
</dbReference>
<dbReference type="Pfam" id="PF13487">
    <property type="entry name" value="HD_5"/>
    <property type="match status" value="1"/>
</dbReference>
<dbReference type="CDD" id="cd00077">
    <property type="entry name" value="HDc"/>
    <property type="match status" value="1"/>
</dbReference>
<comment type="caution">
    <text evidence="2">The sequence shown here is derived from an EMBL/GenBank/DDBJ whole genome shotgun (WGS) entry which is preliminary data.</text>
</comment>
<evidence type="ECO:0000313" key="2">
    <source>
        <dbReference type="EMBL" id="KYZ76797.1"/>
    </source>
</evidence>
<dbReference type="AlphaFoldDB" id="A0A154BSC2"/>
<dbReference type="STRING" id="1794912.AXX12_10325"/>
<dbReference type="InterPro" id="IPR037522">
    <property type="entry name" value="HD_GYP_dom"/>
</dbReference>
<keyword evidence="3" id="KW-1185">Reference proteome</keyword>
<sequence>MGGLTNELTSFIKFAKAIDARNSCNGKHSERVAKLMVDFAEHLAFSREEINLAYLSGVMHDIGKIGVPEIILNKPARLTKREFAIVKRHPGVGAEMLSGISGFEKIAEAVRYHHERVDGKGYPYGLQGQRIPFLSRMLALCDAYDAMTTIRCYRKPFTSDRALGEIAQLSGTQFDPEISREFTSIVVDSQGV</sequence>
<gene>
    <name evidence="2" type="ORF">AXX12_10325</name>
</gene>
<dbReference type="PROSITE" id="PS51832">
    <property type="entry name" value="HD_GYP"/>
    <property type="match status" value="1"/>
</dbReference>
<proteinExistence type="predicted"/>
<evidence type="ECO:0000313" key="3">
    <source>
        <dbReference type="Proteomes" id="UP000076268"/>
    </source>
</evidence>
<feature type="domain" description="HD-GYP" evidence="1">
    <location>
        <begin position="3"/>
        <end position="192"/>
    </location>
</feature>
<dbReference type="Proteomes" id="UP000076268">
    <property type="component" value="Unassembled WGS sequence"/>
</dbReference>
<accession>A0A154BSC2</accession>
<reference evidence="2 3" key="1">
    <citation type="submission" date="2016-02" db="EMBL/GenBank/DDBJ databases">
        <title>Anaerosporomusa subterraneum gen. nov., sp. nov., a spore-forming obligate anaerobe isolated from saprolite.</title>
        <authorList>
            <person name="Choi J.K."/>
            <person name="Shah M."/>
            <person name="Yee N."/>
        </authorList>
    </citation>
    <scope>NUCLEOTIDE SEQUENCE [LARGE SCALE GENOMIC DNA]</scope>
    <source>
        <strain evidence="2 3">RU4</strain>
    </source>
</reference>
<protein>
    <recommendedName>
        <fullName evidence="1">HD-GYP domain-containing protein</fullName>
    </recommendedName>
</protein>
<dbReference type="SUPFAM" id="SSF109604">
    <property type="entry name" value="HD-domain/PDEase-like"/>
    <property type="match status" value="1"/>
</dbReference>
<dbReference type="PANTHER" id="PTHR43155">
    <property type="entry name" value="CYCLIC DI-GMP PHOSPHODIESTERASE PA4108-RELATED"/>
    <property type="match status" value="1"/>
</dbReference>
<dbReference type="EMBL" id="LSGP01000017">
    <property type="protein sequence ID" value="KYZ76797.1"/>
    <property type="molecule type" value="Genomic_DNA"/>
</dbReference>